<dbReference type="PROSITE" id="PS00211">
    <property type="entry name" value="ABC_TRANSPORTER_1"/>
    <property type="match status" value="1"/>
</dbReference>
<feature type="transmembrane region" description="Helical" evidence="7">
    <location>
        <begin position="170"/>
        <end position="190"/>
    </location>
</feature>
<evidence type="ECO:0000259" key="8">
    <source>
        <dbReference type="PROSITE" id="PS50893"/>
    </source>
</evidence>
<evidence type="ECO:0000256" key="4">
    <source>
        <dbReference type="ARBA" id="ARBA00022840"/>
    </source>
</evidence>
<dbReference type="GO" id="GO:0005886">
    <property type="term" value="C:plasma membrane"/>
    <property type="evidence" value="ECO:0007669"/>
    <property type="project" value="UniProtKB-SubCell"/>
</dbReference>
<evidence type="ECO:0000256" key="7">
    <source>
        <dbReference type="SAM" id="Phobius"/>
    </source>
</evidence>
<dbReference type="InterPro" id="IPR003439">
    <property type="entry name" value="ABC_transporter-like_ATP-bd"/>
</dbReference>
<evidence type="ECO:0000256" key="3">
    <source>
        <dbReference type="ARBA" id="ARBA00022741"/>
    </source>
</evidence>
<dbReference type="Pfam" id="PF00005">
    <property type="entry name" value="ABC_tran"/>
    <property type="match status" value="1"/>
</dbReference>
<dbReference type="GO" id="GO:0015421">
    <property type="term" value="F:ABC-type oligopeptide transporter activity"/>
    <property type="evidence" value="ECO:0007669"/>
    <property type="project" value="TreeGrafter"/>
</dbReference>
<evidence type="ECO:0000256" key="1">
    <source>
        <dbReference type="ARBA" id="ARBA00004651"/>
    </source>
</evidence>
<proteinExistence type="predicted"/>
<dbReference type="Gene3D" id="1.20.1560.10">
    <property type="entry name" value="ABC transporter type 1, transmembrane domain"/>
    <property type="match status" value="1"/>
</dbReference>
<keyword evidence="2 7" id="KW-0812">Transmembrane</keyword>
<dbReference type="SUPFAM" id="SSF90123">
    <property type="entry name" value="ABC transporter transmembrane region"/>
    <property type="match status" value="1"/>
</dbReference>
<evidence type="ECO:0000259" key="9">
    <source>
        <dbReference type="PROSITE" id="PS50929"/>
    </source>
</evidence>
<comment type="subcellular location">
    <subcellularLocation>
        <location evidence="1">Cell membrane</location>
        <topology evidence="1">Multi-pass membrane protein</topology>
    </subcellularLocation>
</comment>
<dbReference type="EC" id="3.6.3.-" evidence="10"/>
<keyword evidence="10" id="KW-0378">Hydrolase</keyword>
<dbReference type="Gene3D" id="3.40.50.300">
    <property type="entry name" value="P-loop containing nucleotide triphosphate hydrolases"/>
    <property type="match status" value="1"/>
</dbReference>
<feature type="transmembrane region" description="Helical" evidence="7">
    <location>
        <begin position="144"/>
        <end position="164"/>
    </location>
</feature>
<name>A0A3S4ZP41_9MICC</name>
<dbReference type="GO" id="GO:0016887">
    <property type="term" value="F:ATP hydrolysis activity"/>
    <property type="evidence" value="ECO:0007669"/>
    <property type="project" value="InterPro"/>
</dbReference>
<dbReference type="PROSITE" id="PS50893">
    <property type="entry name" value="ABC_TRANSPORTER_2"/>
    <property type="match status" value="1"/>
</dbReference>
<dbReference type="CDD" id="cd18551">
    <property type="entry name" value="ABC_6TM_LmrA_like"/>
    <property type="match status" value="1"/>
</dbReference>
<dbReference type="PROSITE" id="PS50929">
    <property type="entry name" value="ABC_TM1F"/>
    <property type="match status" value="1"/>
</dbReference>
<dbReference type="InterPro" id="IPR003593">
    <property type="entry name" value="AAA+_ATPase"/>
</dbReference>
<sequence length="590" mass="64013">MTVVKNQDKGPKNRSSWGVVFSYLSPFKTILIVVCLMSIASSAASLLQPLIVNNLVDSAGSLQSIGYLPALIILVLITGSILNGVQQYFIQKVAESVARDARTRLVRKILRIPLQSLEQYTKGDILSRIINDTMLLRRCLTEGFVQSFVGIFTLVGAVIGMFIIDPLLFFISAVISLMAVLSVTLATSRVEKTSAQMQKAVGDLSSDVSSVLEASSLVRIENAAGHQFKRLKQRVDHAWLKGIGVARIMALITPISAVAMQITFLVVLGVGGIRVASGIITVGNLVSFVMFLVMMIMPLGYIFGTMSNIAEASGGITRIQEILNIPDEYPEQLEVDHEDRDIRSILLENISFKYGSELEEGSSPYLISGLTLNISPGEKIAIVGPSGSGKSTLLRLIARLYEISDGNLLYSGVASSNIPIPTIREKIGLVQQESPLILGTLLENIYISGNNINGIAAQRILQDLGLEKVLERSEHGVNLNVGDTATSLSGGEKQRLAIARTILKNPQVYLLDEFTSQLDGISEELVVSALNKNAGPEATMVMVAHRMSTVVNADKIYVMDRGSIVTQGTHEQLMESSSLYRELVSNQLIH</sequence>
<feature type="transmembrane region" description="Helical" evidence="7">
    <location>
        <begin position="20"/>
        <end position="44"/>
    </location>
</feature>
<dbReference type="InterPro" id="IPR011527">
    <property type="entry name" value="ABC1_TM_dom"/>
</dbReference>
<dbReference type="Proteomes" id="UP000270988">
    <property type="component" value="Chromosome"/>
</dbReference>
<keyword evidence="6 7" id="KW-0472">Membrane</keyword>
<dbReference type="InterPro" id="IPR017871">
    <property type="entry name" value="ABC_transporter-like_CS"/>
</dbReference>
<dbReference type="Pfam" id="PF00664">
    <property type="entry name" value="ABC_membrane"/>
    <property type="match status" value="1"/>
</dbReference>
<dbReference type="AlphaFoldDB" id="A0A3S4ZP41"/>
<evidence type="ECO:0000313" key="10">
    <source>
        <dbReference type="EMBL" id="VEJ31002.1"/>
    </source>
</evidence>
<keyword evidence="5 7" id="KW-1133">Transmembrane helix</keyword>
<feature type="domain" description="ABC transmembrane type-1" evidence="9">
    <location>
        <begin position="32"/>
        <end position="311"/>
    </location>
</feature>
<reference evidence="10 11" key="1">
    <citation type="submission" date="2018-12" db="EMBL/GenBank/DDBJ databases">
        <authorList>
            <consortium name="Pathogen Informatics"/>
        </authorList>
    </citation>
    <scope>NUCLEOTIDE SEQUENCE [LARGE SCALE GENOMIC DNA]</scope>
    <source>
        <strain evidence="10 11">NCTC10918</strain>
    </source>
</reference>
<dbReference type="GO" id="GO:0005524">
    <property type="term" value="F:ATP binding"/>
    <property type="evidence" value="ECO:0007669"/>
    <property type="project" value="UniProtKB-KW"/>
</dbReference>
<gene>
    <name evidence="10" type="primary">bmrA</name>
    <name evidence="10" type="ORF">NCTC10918_02294</name>
</gene>
<evidence type="ECO:0000256" key="6">
    <source>
        <dbReference type="ARBA" id="ARBA00023136"/>
    </source>
</evidence>
<feature type="transmembrane region" description="Helical" evidence="7">
    <location>
        <begin position="248"/>
        <end position="273"/>
    </location>
</feature>
<evidence type="ECO:0000256" key="5">
    <source>
        <dbReference type="ARBA" id="ARBA00022989"/>
    </source>
</evidence>
<feature type="transmembrane region" description="Helical" evidence="7">
    <location>
        <begin position="279"/>
        <end position="303"/>
    </location>
</feature>
<dbReference type="PANTHER" id="PTHR43394:SF1">
    <property type="entry name" value="ATP-BINDING CASSETTE SUB-FAMILY B MEMBER 10, MITOCHONDRIAL"/>
    <property type="match status" value="1"/>
</dbReference>
<feature type="domain" description="ABC transporter" evidence="8">
    <location>
        <begin position="345"/>
        <end position="586"/>
    </location>
</feature>
<organism evidence="10 11">
    <name type="scientific">Rothia dentocariosa</name>
    <dbReference type="NCBI Taxonomy" id="2047"/>
    <lineage>
        <taxon>Bacteria</taxon>
        <taxon>Bacillati</taxon>
        <taxon>Actinomycetota</taxon>
        <taxon>Actinomycetes</taxon>
        <taxon>Micrococcales</taxon>
        <taxon>Micrococcaceae</taxon>
        <taxon>Rothia</taxon>
    </lineage>
</organism>
<protein>
    <submittedName>
        <fullName evidence="10">Multidrug resistance ABC transporter ATP-binding/permease protein BmrA</fullName>
        <ecNumber evidence="10">3.6.3.-</ecNumber>
    </submittedName>
</protein>
<dbReference type="SMART" id="SM00382">
    <property type="entry name" value="AAA"/>
    <property type="match status" value="1"/>
</dbReference>
<dbReference type="InterPro" id="IPR027417">
    <property type="entry name" value="P-loop_NTPase"/>
</dbReference>
<dbReference type="InterPro" id="IPR036640">
    <property type="entry name" value="ABC1_TM_sf"/>
</dbReference>
<accession>A0A3S4ZP41</accession>
<evidence type="ECO:0000313" key="11">
    <source>
        <dbReference type="Proteomes" id="UP000270988"/>
    </source>
</evidence>
<dbReference type="PANTHER" id="PTHR43394">
    <property type="entry name" value="ATP-DEPENDENT PERMEASE MDL1, MITOCHONDRIAL"/>
    <property type="match status" value="1"/>
</dbReference>
<evidence type="ECO:0000256" key="2">
    <source>
        <dbReference type="ARBA" id="ARBA00022692"/>
    </source>
</evidence>
<feature type="transmembrane region" description="Helical" evidence="7">
    <location>
        <begin position="64"/>
        <end position="82"/>
    </location>
</feature>
<keyword evidence="3" id="KW-0547">Nucleotide-binding</keyword>
<dbReference type="SUPFAM" id="SSF52540">
    <property type="entry name" value="P-loop containing nucleoside triphosphate hydrolases"/>
    <property type="match status" value="1"/>
</dbReference>
<dbReference type="EMBL" id="LR134521">
    <property type="protein sequence ID" value="VEJ31002.1"/>
    <property type="molecule type" value="Genomic_DNA"/>
</dbReference>
<dbReference type="InterPro" id="IPR039421">
    <property type="entry name" value="Type_1_exporter"/>
</dbReference>
<keyword evidence="4 10" id="KW-0067">ATP-binding</keyword>